<name>A0AAE8N8U6_9PEZI</name>
<keyword evidence="1" id="KW-0175">Coiled coil</keyword>
<dbReference type="AlphaFoldDB" id="A0AAE8N8U6"/>
<reference evidence="2" key="1">
    <citation type="submission" date="2018-03" db="EMBL/GenBank/DDBJ databases">
        <authorList>
            <person name="Guldener U."/>
        </authorList>
    </citation>
    <scope>NUCLEOTIDE SEQUENCE</scope>
</reference>
<comment type="caution">
    <text evidence="2">The sequence shown here is derived from an EMBL/GenBank/DDBJ whole genome shotgun (WGS) entry which is preliminary data.</text>
</comment>
<organism evidence="2 3">
    <name type="scientific">Cephalotrichum gorgonifer</name>
    <dbReference type="NCBI Taxonomy" id="2041049"/>
    <lineage>
        <taxon>Eukaryota</taxon>
        <taxon>Fungi</taxon>
        <taxon>Dikarya</taxon>
        <taxon>Ascomycota</taxon>
        <taxon>Pezizomycotina</taxon>
        <taxon>Sordariomycetes</taxon>
        <taxon>Hypocreomycetidae</taxon>
        <taxon>Microascales</taxon>
        <taxon>Microascaceae</taxon>
        <taxon>Cephalotrichum</taxon>
    </lineage>
</organism>
<sequence length="303" mass="33934">MPRLPPAEKLPLAVRKNVRDQWQEKKAELEEKLSSLFGTTWTIDIDPLVIYPYAEEWAQASLGEFIYQYVSGAIGRLESFVSDNGPADLNKASYTHTLTLDFDEASRFSYCGVDIHEGKLRLLFAQFATNIDDTCDPSKVLQALNEAPPPPGEEAPKLSVVVQKGIRDEYEPAAESIRSQIAEILQKPDFKVTPGFEGVYEALSKENGARDDWQGNVGPFVKLYFEAFVNTLRSEKFGEDDLLQEGFNEAVEKEEVAFRIVDKLVKGSYNEPVVEDGVLYLQTTPQNFGTNIDDIAAKLIDLL</sequence>
<protein>
    <submittedName>
        <fullName evidence="2">Uncharacterized protein</fullName>
    </submittedName>
</protein>
<evidence type="ECO:0000256" key="1">
    <source>
        <dbReference type="SAM" id="Coils"/>
    </source>
</evidence>
<gene>
    <name evidence="2" type="ORF">DNG_09784</name>
</gene>
<dbReference type="EMBL" id="ONZQ02000018">
    <property type="protein sequence ID" value="SPO07090.1"/>
    <property type="molecule type" value="Genomic_DNA"/>
</dbReference>
<dbReference type="Proteomes" id="UP001187682">
    <property type="component" value="Unassembled WGS sequence"/>
</dbReference>
<evidence type="ECO:0000313" key="2">
    <source>
        <dbReference type="EMBL" id="SPO07090.1"/>
    </source>
</evidence>
<accession>A0AAE8N8U6</accession>
<evidence type="ECO:0000313" key="3">
    <source>
        <dbReference type="Proteomes" id="UP001187682"/>
    </source>
</evidence>
<keyword evidence="3" id="KW-1185">Reference proteome</keyword>
<proteinExistence type="predicted"/>
<feature type="coiled-coil region" evidence="1">
    <location>
        <begin position="12"/>
        <end position="39"/>
    </location>
</feature>